<dbReference type="EMBL" id="DF973575">
    <property type="protein sequence ID" value="GAU35091.1"/>
    <property type="molecule type" value="Genomic_DNA"/>
</dbReference>
<accession>A0A2Z6MUR2</accession>
<keyword evidence="3" id="KW-1185">Reference proteome</keyword>
<sequence length="183" mass="19862">MLNSSKAKGKEIVSGSTAVEVSLDLLNKFSDTVVNLDDDSLGTQEIEEDIYSKVSHSLKEKGKEVVVEGTPVGNIDQVMRKDETVATTIAGESAKTGLSVITQNETAAIQKKDILELSGIVVLDNDCVQTQQDDVTPNQLAAKETKGSRSKKIVKRVSPQKEDEDENAPIKLLKRAIKIEKIV</sequence>
<dbReference type="OrthoDB" id="1459829at2759"/>
<evidence type="ECO:0000313" key="3">
    <source>
        <dbReference type="Proteomes" id="UP000242715"/>
    </source>
</evidence>
<protein>
    <submittedName>
        <fullName evidence="2">Uncharacterized protein</fullName>
    </submittedName>
</protein>
<evidence type="ECO:0000313" key="2">
    <source>
        <dbReference type="EMBL" id="GAU35091.1"/>
    </source>
</evidence>
<name>A0A2Z6MUR2_TRISU</name>
<evidence type="ECO:0000256" key="1">
    <source>
        <dbReference type="SAM" id="MobiDB-lite"/>
    </source>
</evidence>
<proteinExistence type="predicted"/>
<dbReference type="AlphaFoldDB" id="A0A2Z6MUR2"/>
<dbReference type="Proteomes" id="UP000242715">
    <property type="component" value="Unassembled WGS sequence"/>
</dbReference>
<feature type="region of interest" description="Disordered" evidence="1">
    <location>
        <begin position="138"/>
        <end position="167"/>
    </location>
</feature>
<organism evidence="2 3">
    <name type="scientific">Trifolium subterraneum</name>
    <name type="common">Subterranean clover</name>
    <dbReference type="NCBI Taxonomy" id="3900"/>
    <lineage>
        <taxon>Eukaryota</taxon>
        <taxon>Viridiplantae</taxon>
        <taxon>Streptophyta</taxon>
        <taxon>Embryophyta</taxon>
        <taxon>Tracheophyta</taxon>
        <taxon>Spermatophyta</taxon>
        <taxon>Magnoliopsida</taxon>
        <taxon>eudicotyledons</taxon>
        <taxon>Gunneridae</taxon>
        <taxon>Pentapetalae</taxon>
        <taxon>rosids</taxon>
        <taxon>fabids</taxon>
        <taxon>Fabales</taxon>
        <taxon>Fabaceae</taxon>
        <taxon>Papilionoideae</taxon>
        <taxon>50 kb inversion clade</taxon>
        <taxon>NPAAA clade</taxon>
        <taxon>Hologalegina</taxon>
        <taxon>IRL clade</taxon>
        <taxon>Trifolieae</taxon>
        <taxon>Trifolium</taxon>
    </lineage>
</organism>
<gene>
    <name evidence="2" type="ORF">TSUD_70140</name>
</gene>
<reference evidence="3" key="1">
    <citation type="journal article" date="2017" name="Front. Plant Sci.">
        <title>Climate Clever Clovers: New Paradigm to Reduce the Environmental Footprint of Ruminants by Breeding Low Methanogenic Forages Utilizing Haplotype Variation.</title>
        <authorList>
            <person name="Kaur P."/>
            <person name="Appels R."/>
            <person name="Bayer P.E."/>
            <person name="Keeble-Gagnere G."/>
            <person name="Wang J."/>
            <person name="Hirakawa H."/>
            <person name="Shirasawa K."/>
            <person name="Vercoe P."/>
            <person name="Stefanova K."/>
            <person name="Durmic Z."/>
            <person name="Nichols P."/>
            <person name="Revell C."/>
            <person name="Isobe S.N."/>
            <person name="Edwards D."/>
            <person name="Erskine W."/>
        </authorList>
    </citation>
    <scope>NUCLEOTIDE SEQUENCE [LARGE SCALE GENOMIC DNA]</scope>
    <source>
        <strain evidence="3">cv. Daliak</strain>
    </source>
</reference>